<dbReference type="Proteomes" id="UP000479293">
    <property type="component" value="Unassembled WGS sequence"/>
</dbReference>
<dbReference type="AlphaFoldDB" id="A0A7C9BK01"/>
<dbReference type="GO" id="GO:0046872">
    <property type="term" value="F:metal ion binding"/>
    <property type="evidence" value="ECO:0007669"/>
    <property type="project" value="InterPro"/>
</dbReference>
<sequence length="81" mass="8544">MKKVFFALVFGTLAACSGHKESTTEATGKTAVEQVAGSKQYACPMKCEGEKTYAEAGKCPVCSMGLKEIALANADSTQHDH</sequence>
<dbReference type="RefSeq" id="WP_152763320.1">
    <property type="nucleotide sequence ID" value="NZ_WHLY01000002.1"/>
</dbReference>
<organism evidence="2 3">
    <name type="scientific">Salmonirosea aquatica</name>
    <dbReference type="NCBI Taxonomy" id="2654236"/>
    <lineage>
        <taxon>Bacteria</taxon>
        <taxon>Pseudomonadati</taxon>
        <taxon>Bacteroidota</taxon>
        <taxon>Cytophagia</taxon>
        <taxon>Cytophagales</taxon>
        <taxon>Spirosomataceae</taxon>
        <taxon>Salmonirosea</taxon>
    </lineage>
</organism>
<evidence type="ECO:0000313" key="2">
    <source>
        <dbReference type="EMBL" id="MPR35883.1"/>
    </source>
</evidence>
<name>A0A7C9BK01_9BACT</name>
<proteinExistence type="predicted"/>
<dbReference type="Pfam" id="PF19335">
    <property type="entry name" value="HMBD"/>
    <property type="match status" value="1"/>
</dbReference>
<evidence type="ECO:0000313" key="3">
    <source>
        <dbReference type="Proteomes" id="UP000479293"/>
    </source>
</evidence>
<feature type="domain" description="Heavy metal binding" evidence="1">
    <location>
        <begin position="41"/>
        <end position="68"/>
    </location>
</feature>
<dbReference type="InterPro" id="IPR045800">
    <property type="entry name" value="HMBD"/>
</dbReference>
<comment type="caution">
    <text evidence="2">The sequence shown here is derived from an EMBL/GenBank/DDBJ whole genome shotgun (WGS) entry which is preliminary data.</text>
</comment>
<evidence type="ECO:0000259" key="1">
    <source>
        <dbReference type="Pfam" id="PF19335"/>
    </source>
</evidence>
<reference evidence="2 3" key="1">
    <citation type="submission" date="2019-10" db="EMBL/GenBank/DDBJ databases">
        <title>Draft Genome Sequence of Cytophagaceae sp. SJW1-29.</title>
        <authorList>
            <person name="Choi A."/>
        </authorList>
    </citation>
    <scope>NUCLEOTIDE SEQUENCE [LARGE SCALE GENOMIC DNA]</scope>
    <source>
        <strain evidence="2 3">SJW1-29</strain>
    </source>
</reference>
<dbReference type="EMBL" id="WHLY01000002">
    <property type="protein sequence ID" value="MPR35883.1"/>
    <property type="molecule type" value="Genomic_DNA"/>
</dbReference>
<protein>
    <recommendedName>
        <fullName evidence="1">Heavy metal binding domain-containing protein</fullName>
    </recommendedName>
</protein>
<gene>
    <name evidence="2" type="ORF">GBK04_21655</name>
</gene>
<dbReference type="PROSITE" id="PS51257">
    <property type="entry name" value="PROKAR_LIPOPROTEIN"/>
    <property type="match status" value="1"/>
</dbReference>
<accession>A0A7C9BK01</accession>
<keyword evidence="3" id="KW-1185">Reference proteome</keyword>